<protein>
    <recommendedName>
        <fullName evidence="8">Kinesin motor domain-containing protein</fullName>
    </recommendedName>
</protein>
<dbReference type="Gene3D" id="3.40.850.10">
    <property type="entry name" value="Kinesin motor domain"/>
    <property type="match status" value="2"/>
</dbReference>
<dbReference type="InterPro" id="IPR036961">
    <property type="entry name" value="Kinesin_motor_dom_sf"/>
</dbReference>
<dbReference type="OrthoDB" id="123929at2759"/>
<dbReference type="AlphaFoldDB" id="A0A1L9PES8"/>
<dbReference type="GeneID" id="63732565"/>
<dbReference type="VEuPathDB" id="FungiDB:ASPVEDRAFT_81533"/>
<keyword evidence="1" id="KW-0493">Microtubule</keyword>
<evidence type="ECO:0000256" key="3">
    <source>
        <dbReference type="ARBA" id="ARBA00022840"/>
    </source>
</evidence>
<evidence type="ECO:0000256" key="6">
    <source>
        <dbReference type="SAM" id="Coils"/>
    </source>
</evidence>
<keyword evidence="10" id="KW-1185">Reference proteome</keyword>
<dbReference type="PANTHER" id="PTHR24115">
    <property type="entry name" value="KINESIN-RELATED"/>
    <property type="match status" value="1"/>
</dbReference>
<keyword evidence="3 5" id="KW-0067">ATP-binding</keyword>
<evidence type="ECO:0000313" key="10">
    <source>
        <dbReference type="Proteomes" id="UP000184073"/>
    </source>
</evidence>
<dbReference type="InterPro" id="IPR027417">
    <property type="entry name" value="P-loop_NTPase"/>
</dbReference>
<dbReference type="GO" id="GO:0005524">
    <property type="term" value="F:ATP binding"/>
    <property type="evidence" value="ECO:0007669"/>
    <property type="project" value="UniProtKB-UniRule"/>
</dbReference>
<feature type="compositionally biased region" description="Polar residues" evidence="7">
    <location>
        <begin position="361"/>
        <end position="370"/>
    </location>
</feature>
<feature type="region of interest" description="Disordered" evidence="7">
    <location>
        <begin position="186"/>
        <end position="216"/>
    </location>
</feature>
<dbReference type="RefSeq" id="XP_040665707.1">
    <property type="nucleotide sequence ID" value="XM_040817054.1"/>
</dbReference>
<dbReference type="GO" id="GO:0005874">
    <property type="term" value="C:microtubule"/>
    <property type="evidence" value="ECO:0007669"/>
    <property type="project" value="UniProtKB-KW"/>
</dbReference>
<feature type="binding site" evidence="5">
    <location>
        <begin position="113"/>
        <end position="120"/>
    </location>
    <ligand>
        <name>ATP</name>
        <dbReference type="ChEBI" id="CHEBI:30616"/>
    </ligand>
</feature>
<keyword evidence="6" id="KW-0175">Coiled coil</keyword>
<feature type="region of interest" description="Disordered" evidence="7">
    <location>
        <begin position="359"/>
        <end position="381"/>
    </location>
</feature>
<dbReference type="SUPFAM" id="SSF52540">
    <property type="entry name" value="P-loop containing nucleoside triphosphate hydrolases"/>
    <property type="match status" value="1"/>
</dbReference>
<dbReference type="STRING" id="1036611.A0A1L9PES8"/>
<accession>A0A1L9PES8</accession>
<evidence type="ECO:0000313" key="9">
    <source>
        <dbReference type="EMBL" id="OJI99944.1"/>
    </source>
</evidence>
<dbReference type="EMBL" id="KV878127">
    <property type="protein sequence ID" value="OJI99944.1"/>
    <property type="molecule type" value="Genomic_DNA"/>
</dbReference>
<feature type="region of interest" description="Disordered" evidence="7">
    <location>
        <begin position="737"/>
        <end position="756"/>
    </location>
</feature>
<dbReference type="GO" id="GO:0008017">
    <property type="term" value="F:microtubule binding"/>
    <property type="evidence" value="ECO:0007669"/>
    <property type="project" value="InterPro"/>
</dbReference>
<feature type="coiled-coil region" evidence="6">
    <location>
        <begin position="606"/>
        <end position="638"/>
    </location>
</feature>
<evidence type="ECO:0000256" key="5">
    <source>
        <dbReference type="PROSITE-ProRule" id="PRU00283"/>
    </source>
</evidence>
<dbReference type="InterPro" id="IPR001752">
    <property type="entry name" value="Kinesin_motor_dom"/>
</dbReference>
<dbReference type="PANTHER" id="PTHR24115:SF1008">
    <property type="entry name" value="KINESIN-LIKE PROTEIN SUBITO"/>
    <property type="match status" value="1"/>
</dbReference>
<dbReference type="FunFam" id="3.40.850.10:FF:000120">
    <property type="entry name" value="Kinesin family protein"/>
    <property type="match status" value="1"/>
</dbReference>
<dbReference type="GO" id="GO:0003777">
    <property type="term" value="F:microtubule motor activity"/>
    <property type="evidence" value="ECO:0007669"/>
    <property type="project" value="InterPro"/>
</dbReference>
<evidence type="ECO:0000256" key="7">
    <source>
        <dbReference type="SAM" id="MobiDB-lite"/>
    </source>
</evidence>
<dbReference type="GO" id="GO:0005871">
    <property type="term" value="C:kinesin complex"/>
    <property type="evidence" value="ECO:0007669"/>
    <property type="project" value="TreeGrafter"/>
</dbReference>
<evidence type="ECO:0000259" key="8">
    <source>
        <dbReference type="PROSITE" id="PS50067"/>
    </source>
</evidence>
<feature type="compositionally biased region" description="Polar residues" evidence="7">
    <location>
        <begin position="195"/>
        <end position="205"/>
    </location>
</feature>
<dbReference type="InterPro" id="IPR027640">
    <property type="entry name" value="Kinesin-like_fam"/>
</dbReference>
<evidence type="ECO:0000256" key="1">
    <source>
        <dbReference type="ARBA" id="ARBA00022701"/>
    </source>
</evidence>
<dbReference type="GO" id="GO:0007018">
    <property type="term" value="P:microtubule-based movement"/>
    <property type="evidence" value="ECO:0007669"/>
    <property type="project" value="InterPro"/>
</dbReference>
<dbReference type="Proteomes" id="UP000184073">
    <property type="component" value="Unassembled WGS sequence"/>
</dbReference>
<organism evidence="9 10">
    <name type="scientific">Aspergillus versicolor CBS 583.65</name>
    <dbReference type="NCBI Taxonomy" id="1036611"/>
    <lineage>
        <taxon>Eukaryota</taxon>
        <taxon>Fungi</taxon>
        <taxon>Dikarya</taxon>
        <taxon>Ascomycota</taxon>
        <taxon>Pezizomycotina</taxon>
        <taxon>Eurotiomycetes</taxon>
        <taxon>Eurotiomycetidae</taxon>
        <taxon>Eurotiales</taxon>
        <taxon>Aspergillaceae</taxon>
        <taxon>Aspergillus</taxon>
        <taxon>Aspergillus subgen. Nidulantes</taxon>
    </lineage>
</organism>
<dbReference type="GO" id="GO:0016887">
    <property type="term" value="F:ATP hydrolysis activity"/>
    <property type="evidence" value="ECO:0007669"/>
    <property type="project" value="TreeGrafter"/>
</dbReference>
<dbReference type="GO" id="GO:0005634">
    <property type="term" value="C:nucleus"/>
    <property type="evidence" value="ECO:0007669"/>
    <property type="project" value="TreeGrafter"/>
</dbReference>
<feature type="region of interest" description="Disordered" evidence="7">
    <location>
        <begin position="577"/>
        <end position="603"/>
    </location>
</feature>
<comment type="similarity">
    <text evidence="5">Belongs to the TRAFAC class myosin-kinesin ATPase superfamily. Kinesin family.</text>
</comment>
<dbReference type="PROSITE" id="PS50067">
    <property type="entry name" value="KINESIN_MOTOR_2"/>
    <property type="match status" value="1"/>
</dbReference>
<sequence>MTSTNSPSSLFQVYLRLRPPISQQQDDLPERCLAVEGPDTSHSINNGPSAVVPTHITLQPPSDSRKRGVERFGFTQVFDESASQLNVFEDTELQSIIKGVLIEQRDGLVATLGVTGSGKSHTILGSKTQRGITQMSLDVIFRSLASTIKPADNTIPPILLASVAASDTSESQMFAAHTFLEAVYGEPGADRGRNSRAQTPTSSGRAHTPMAVWKSPLPNPLQRAPKLYPLGPWSISQCFYQPGLLAQTNTSTLSTNITPRATALNGPNPPQTARNDRSNTVDFQYANLISRMIKEPTPALIFPRRHVPMRASTLPRSPDVNHLTLELNPHSEYIVLVSMYEVYNDRIFDLLSPAIVPGQGSAVSRQGTSSQKDRRKPLFFKSTEGSPDRKVVAGLRKIACSTYEEALAVLEIGLTERKVTGTGSNSVSSRSHGFFCLEIKRRMRNKRTGEETWIGNTLTVADLAGSERARNAKTAGSTLAEAGKINESLMYLGQCLQMQSGIQDGNKTAMVPYRQCKLTELLFSNSFPSNNSSTINRNPQKAIMIVTADPLGDYNATSQILRYSALAREVTVPRAPSAESILSSTLGSRKESGGRQSPQPGVAEELEKALAEIQRLTAENDRLNLRLTEEEILRAETETALIVSEDRCLLIEQEVREECWVEMDERMEQERKRWQSAWDEQTGRTDDHIDKKIELLSRGFQIHEDPQPSSDERVEELEFENDQLRSKITALERELNCRSPSKKSKSKNTTLETSRNANCLGRESDIEVALRKMDHLKLADSMFKGYPAADSPGKKQRKISTRKWDFAPEDDLEELW</sequence>
<dbReference type="SMART" id="SM00129">
    <property type="entry name" value="KISc"/>
    <property type="match status" value="1"/>
</dbReference>
<evidence type="ECO:0000256" key="4">
    <source>
        <dbReference type="ARBA" id="ARBA00023175"/>
    </source>
</evidence>
<reference evidence="10" key="1">
    <citation type="journal article" date="2017" name="Genome Biol.">
        <title>Comparative genomics reveals high biological diversity and specific adaptations in the industrially and medically important fungal genus Aspergillus.</title>
        <authorList>
            <person name="de Vries R.P."/>
            <person name="Riley R."/>
            <person name="Wiebenga A."/>
            <person name="Aguilar-Osorio G."/>
            <person name="Amillis S."/>
            <person name="Uchima C.A."/>
            <person name="Anderluh G."/>
            <person name="Asadollahi M."/>
            <person name="Askin M."/>
            <person name="Barry K."/>
            <person name="Battaglia E."/>
            <person name="Bayram O."/>
            <person name="Benocci T."/>
            <person name="Braus-Stromeyer S.A."/>
            <person name="Caldana C."/>
            <person name="Canovas D."/>
            <person name="Cerqueira G.C."/>
            <person name="Chen F."/>
            <person name="Chen W."/>
            <person name="Choi C."/>
            <person name="Clum A."/>
            <person name="Dos Santos R.A."/>
            <person name="Damasio A.R."/>
            <person name="Diallinas G."/>
            <person name="Emri T."/>
            <person name="Fekete E."/>
            <person name="Flipphi M."/>
            <person name="Freyberg S."/>
            <person name="Gallo A."/>
            <person name="Gournas C."/>
            <person name="Habgood R."/>
            <person name="Hainaut M."/>
            <person name="Harispe M.L."/>
            <person name="Henrissat B."/>
            <person name="Hilden K.S."/>
            <person name="Hope R."/>
            <person name="Hossain A."/>
            <person name="Karabika E."/>
            <person name="Karaffa L."/>
            <person name="Karanyi Z."/>
            <person name="Krasevec N."/>
            <person name="Kuo A."/>
            <person name="Kusch H."/>
            <person name="LaButti K."/>
            <person name="Lagendijk E.L."/>
            <person name="Lapidus A."/>
            <person name="Levasseur A."/>
            <person name="Lindquist E."/>
            <person name="Lipzen A."/>
            <person name="Logrieco A.F."/>
            <person name="MacCabe A."/>
            <person name="Maekelae M.R."/>
            <person name="Malavazi I."/>
            <person name="Melin P."/>
            <person name="Meyer V."/>
            <person name="Mielnichuk N."/>
            <person name="Miskei M."/>
            <person name="Molnar A.P."/>
            <person name="Mule G."/>
            <person name="Ngan C.Y."/>
            <person name="Orejas M."/>
            <person name="Orosz E."/>
            <person name="Ouedraogo J.P."/>
            <person name="Overkamp K.M."/>
            <person name="Park H.-S."/>
            <person name="Perrone G."/>
            <person name="Piumi F."/>
            <person name="Punt P.J."/>
            <person name="Ram A.F."/>
            <person name="Ramon A."/>
            <person name="Rauscher S."/>
            <person name="Record E."/>
            <person name="Riano-Pachon D.M."/>
            <person name="Robert V."/>
            <person name="Roehrig J."/>
            <person name="Ruller R."/>
            <person name="Salamov A."/>
            <person name="Salih N.S."/>
            <person name="Samson R.A."/>
            <person name="Sandor E."/>
            <person name="Sanguinetti M."/>
            <person name="Schuetze T."/>
            <person name="Sepcic K."/>
            <person name="Shelest E."/>
            <person name="Sherlock G."/>
            <person name="Sophianopoulou V."/>
            <person name="Squina F.M."/>
            <person name="Sun H."/>
            <person name="Susca A."/>
            <person name="Todd R.B."/>
            <person name="Tsang A."/>
            <person name="Unkles S.E."/>
            <person name="van de Wiele N."/>
            <person name="van Rossen-Uffink D."/>
            <person name="Oliveira J.V."/>
            <person name="Vesth T.C."/>
            <person name="Visser J."/>
            <person name="Yu J.-H."/>
            <person name="Zhou M."/>
            <person name="Andersen M.R."/>
            <person name="Archer D.B."/>
            <person name="Baker S.E."/>
            <person name="Benoit I."/>
            <person name="Brakhage A.A."/>
            <person name="Braus G.H."/>
            <person name="Fischer R."/>
            <person name="Frisvad J.C."/>
            <person name="Goldman G.H."/>
            <person name="Houbraken J."/>
            <person name="Oakley B."/>
            <person name="Pocsi I."/>
            <person name="Scazzocchio C."/>
            <person name="Seiboth B."/>
            <person name="vanKuyk P.A."/>
            <person name="Wortman J."/>
            <person name="Dyer P.S."/>
            <person name="Grigoriev I.V."/>
        </authorList>
    </citation>
    <scope>NUCLEOTIDE SEQUENCE [LARGE SCALE GENOMIC DNA]</scope>
    <source>
        <strain evidence="10">CBS 583.65</strain>
    </source>
</reference>
<proteinExistence type="inferred from homology"/>
<feature type="domain" description="Kinesin motor" evidence="8">
    <location>
        <begin position="10"/>
        <end position="570"/>
    </location>
</feature>
<gene>
    <name evidence="9" type="ORF">ASPVEDRAFT_81533</name>
</gene>
<keyword evidence="2 5" id="KW-0547">Nucleotide-binding</keyword>
<dbReference type="Pfam" id="PF00225">
    <property type="entry name" value="Kinesin"/>
    <property type="match status" value="2"/>
</dbReference>
<evidence type="ECO:0000256" key="2">
    <source>
        <dbReference type="ARBA" id="ARBA00022741"/>
    </source>
</evidence>
<keyword evidence="4 5" id="KW-0505">Motor protein</keyword>
<name>A0A1L9PES8_ASPVE</name>
<dbReference type="FunFam" id="3.40.850.10:FF:000091">
    <property type="entry name" value="Kinesin family protein"/>
    <property type="match status" value="1"/>
</dbReference>